<organism evidence="2 3">
    <name type="scientific">Portunus trituberculatus</name>
    <name type="common">Swimming crab</name>
    <name type="synonym">Neptunus trituberculatus</name>
    <dbReference type="NCBI Taxonomy" id="210409"/>
    <lineage>
        <taxon>Eukaryota</taxon>
        <taxon>Metazoa</taxon>
        <taxon>Ecdysozoa</taxon>
        <taxon>Arthropoda</taxon>
        <taxon>Crustacea</taxon>
        <taxon>Multicrustacea</taxon>
        <taxon>Malacostraca</taxon>
        <taxon>Eumalacostraca</taxon>
        <taxon>Eucarida</taxon>
        <taxon>Decapoda</taxon>
        <taxon>Pleocyemata</taxon>
        <taxon>Brachyura</taxon>
        <taxon>Eubrachyura</taxon>
        <taxon>Portunoidea</taxon>
        <taxon>Portunidae</taxon>
        <taxon>Portuninae</taxon>
        <taxon>Portunus</taxon>
    </lineage>
</organism>
<evidence type="ECO:0000313" key="2">
    <source>
        <dbReference type="EMBL" id="MPC99608.1"/>
    </source>
</evidence>
<dbReference type="InterPro" id="IPR002181">
    <property type="entry name" value="Fibrinogen_a/b/g_C_dom"/>
</dbReference>
<dbReference type="OrthoDB" id="6348679at2759"/>
<dbReference type="InterPro" id="IPR014716">
    <property type="entry name" value="Fibrinogen_a/b/g_C_1"/>
</dbReference>
<comment type="caution">
    <text evidence="2">The sequence shown here is derived from an EMBL/GenBank/DDBJ whole genome shotgun (WGS) entry which is preliminary data.</text>
</comment>
<proteinExistence type="predicted"/>
<evidence type="ECO:0000259" key="1">
    <source>
        <dbReference type="Pfam" id="PF00147"/>
    </source>
</evidence>
<dbReference type="Proteomes" id="UP000324222">
    <property type="component" value="Unassembled WGS sequence"/>
</dbReference>
<dbReference type="Gene3D" id="3.90.215.10">
    <property type="entry name" value="Gamma Fibrinogen, chain A, domain 1"/>
    <property type="match status" value="1"/>
</dbReference>
<dbReference type="Pfam" id="PF00147">
    <property type="entry name" value="Fibrinogen_C"/>
    <property type="match status" value="1"/>
</dbReference>
<reference evidence="2 3" key="1">
    <citation type="submission" date="2019-05" db="EMBL/GenBank/DDBJ databases">
        <title>Another draft genome of Portunus trituberculatus and its Hox gene families provides insights of decapod evolution.</title>
        <authorList>
            <person name="Jeong J.-H."/>
            <person name="Song I."/>
            <person name="Kim S."/>
            <person name="Choi T."/>
            <person name="Kim D."/>
            <person name="Ryu S."/>
            <person name="Kim W."/>
        </authorList>
    </citation>
    <scope>NUCLEOTIDE SEQUENCE [LARGE SCALE GENOMIC DNA]</scope>
    <source>
        <tissue evidence="2">Muscle</tissue>
    </source>
</reference>
<dbReference type="AlphaFoldDB" id="A0A5B7K393"/>
<dbReference type="SUPFAM" id="SSF56496">
    <property type="entry name" value="Fibrinogen C-terminal domain-like"/>
    <property type="match status" value="1"/>
</dbReference>
<feature type="domain" description="Fibrinogen C-terminal" evidence="1">
    <location>
        <begin position="4"/>
        <end position="75"/>
    </location>
</feature>
<keyword evidence="3" id="KW-1185">Reference proteome</keyword>
<evidence type="ECO:0000313" key="3">
    <source>
        <dbReference type="Proteomes" id="UP000324222"/>
    </source>
</evidence>
<dbReference type="InterPro" id="IPR036056">
    <property type="entry name" value="Fibrinogen-like_C"/>
</dbReference>
<dbReference type="EMBL" id="VSRR010119081">
    <property type="protein sequence ID" value="MPC99608.1"/>
    <property type="molecule type" value="Genomic_DNA"/>
</dbReference>
<sequence length="90" mass="10203">MTYGRSYALRLDLDLASGGSDFATYDSFKINSESNSYYSYLTGSLRGDYSTTNCLRYMSYRSFTTLDRDHDSYTGVFQVTCTSSCLHQSD</sequence>
<protein>
    <submittedName>
        <fullName evidence="2">Angiopoietin-related protein 2</fullName>
    </submittedName>
</protein>
<name>A0A5B7K393_PORTR</name>
<accession>A0A5B7K393</accession>
<gene>
    <name evidence="2" type="primary">Angptl2</name>
    <name evidence="2" type="ORF">E2C01_095034</name>
</gene>